<feature type="transmembrane region" description="Helical" evidence="1">
    <location>
        <begin position="111"/>
        <end position="136"/>
    </location>
</feature>
<keyword evidence="1" id="KW-1133">Transmembrane helix</keyword>
<gene>
    <name evidence="2" type="ORF">OO17_17170</name>
</gene>
<name>A0A0D7EIN9_RHOPL</name>
<accession>A0A0D7EIN9</accession>
<dbReference type="EMBL" id="JXXE01000344">
    <property type="protein sequence ID" value="KIZ40653.1"/>
    <property type="molecule type" value="Genomic_DNA"/>
</dbReference>
<protein>
    <recommendedName>
        <fullName evidence="4">Transmembrane anti-sigma factor</fullName>
    </recommendedName>
</protein>
<evidence type="ECO:0000313" key="2">
    <source>
        <dbReference type="EMBL" id="KIZ40653.1"/>
    </source>
</evidence>
<dbReference type="RefSeq" id="WP_044413610.1">
    <property type="nucleotide sequence ID" value="NZ_JXXE01000344.1"/>
</dbReference>
<evidence type="ECO:0008006" key="4">
    <source>
        <dbReference type="Google" id="ProtNLM"/>
    </source>
</evidence>
<dbReference type="Proteomes" id="UP000032515">
    <property type="component" value="Unassembled WGS sequence"/>
</dbReference>
<sequence>MMATSKKMPEQDPGEIEALLPWRAADRLNPRDRRRVDDAIARDPALARQYALIQEEHAAIIALNDGLGAPSPGVMQKLFAAIDAEPPRGTAAASGLPRRFAGFFAGLSPRALAWSAALAGFALLLQATLIGAMLAWPPTAAVRHASVQPQTTHAPAPITRSLGAAPAPRVFVRFAPDARAAEIAALLDRYRASVIDSSKGGIFKLQFPEPPQQDLTELVNRLRDEQAVSLALPAP</sequence>
<keyword evidence="1" id="KW-0472">Membrane</keyword>
<dbReference type="OrthoDB" id="7877390at2"/>
<evidence type="ECO:0000256" key="1">
    <source>
        <dbReference type="SAM" id="Phobius"/>
    </source>
</evidence>
<dbReference type="PATRIC" id="fig|1076.23.peg.3690"/>
<dbReference type="AlphaFoldDB" id="A0A0D7EIN9"/>
<comment type="caution">
    <text evidence="2">The sequence shown here is derived from an EMBL/GenBank/DDBJ whole genome shotgun (WGS) entry which is preliminary data.</text>
</comment>
<keyword evidence="1" id="KW-0812">Transmembrane</keyword>
<organism evidence="2 3">
    <name type="scientific">Rhodopseudomonas palustris</name>
    <dbReference type="NCBI Taxonomy" id="1076"/>
    <lineage>
        <taxon>Bacteria</taxon>
        <taxon>Pseudomonadati</taxon>
        <taxon>Pseudomonadota</taxon>
        <taxon>Alphaproteobacteria</taxon>
        <taxon>Hyphomicrobiales</taxon>
        <taxon>Nitrobacteraceae</taxon>
        <taxon>Rhodopseudomonas</taxon>
    </lineage>
</organism>
<evidence type="ECO:0000313" key="3">
    <source>
        <dbReference type="Proteomes" id="UP000032515"/>
    </source>
</evidence>
<proteinExistence type="predicted"/>
<reference evidence="2 3" key="1">
    <citation type="submission" date="2014-11" db="EMBL/GenBank/DDBJ databases">
        <title>Genomics and ecophysiology of heterotrophic nitrogen fixing bacteria isolated from estuarine surface water.</title>
        <authorList>
            <person name="Bentzon-Tilia M."/>
            <person name="Severin I."/>
            <person name="Hansen L.H."/>
            <person name="Riemann L."/>
        </authorList>
    </citation>
    <scope>NUCLEOTIDE SEQUENCE [LARGE SCALE GENOMIC DNA]</scope>
    <source>
        <strain evidence="2 3">BAL398</strain>
    </source>
</reference>